<feature type="coiled-coil region" evidence="1">
    <location>
        <begin position="39"/>
        <end position="73"/>
    </location>
</feature>
<evidence type="ECO:0000256" key="1">
    <source>
        <dbReference type="SAM" id="Coils"/>
    </source>
</evidence>
<dbReference type="OrthoDB" id="5801062at2759"/>
<proteinExistence type="predicted"/>
<evidence type="ECO:0000313" key="2">
    <source>
        <dbReference type="EMBL" id="PUU78935.1"/>
    </source>
</evidence>
<keyword evidence="1" id="KW-0175">Coiled coil</keyword>
<name>A0A2T6ZU10_TUBBO</name>
<keyword evidence="3" id="KW-1185">Reference proteome</keyword>
<dbReference type="AlphaFoldDB" id="A0A2T6ZU10"/>
<protein>
    <submittedName>
        <fullName evidence="2">Uncharacterized protein</fullName>
    </submittedName>
</protein>
<dbReference type="Proteomes" id="UP000244722">
    <property type="component" value="Unassembled WGS sequence"/>
</dbReference>
<accession>A0A2T6ZU10</accession>
<gene>
    <name evidence="2" type="ORF">B9Z19DRAFT_1064631</name>
</gene>
<comment type="caution">
    <text evidence="2">The sequence shown here is derived from an EMBL/GenBank/DDBJ whole genome shotgun (WGS) entry which is preliminary data.</text>
</comment>
<reference evidence="2 3" key="1">
    <citation type="submission" date="2017-04" db="EMBL/GenBank/DDBJ databases">
        <title>Draft genome sequence of Tuber borchii Vittad., a whitish edible truffle.</title>
        <authorList>
            <consortium name="DOE Joint Genome Institute"/>
            <person name="Murat C."/>
            <person name="Kuo A."/>
            <person name="Barry K.W."/>
            <person name="Clum A."/>
            <person name="Dockter R.B."/>
            <person name="Fauchery L."/>
            <person name="Iotti M."/>
            <person name="Kohler A."/>
            <person name="Labutti K."/>
            <person name="Lindquist E.A."/>
            <person name="Lipzen A."/>
            <person name="Ohm R.A."/>
            <person name="Wang M."/>
            <person name="Grigoriev I.V."/>
            <person name="Zambonelli A."/>
            <person name="Martin F.M."/>
        </authorList>
    </citation>
    <scope>NUCLEOTIDE SEQUENCE [LARGE SCALE GENOMIC DNA]</scope>
    <source>
        <strain evidence="2 3">Tbo3840</strain>
    </source>
</reference>
<sequence>MKVLQRDLQGLKWLIEGVSAERMPVSLNGEVQTDSILSLEDLKKAYQELASSYNNIRYELDQYKEAYNGLTEKYAQNKAVWKQWSEQENARLINSKKRRIDRGTTELQTIGRKFNGYTTPAIPITGGSSIPRAPNIYPLQAAIPTICRSLIT</sequence>
<evidence type="ECO:0000313" key="3">
    <source>
        <dbReference type="Proteomes" id="UP000244722"/>
    </source>
</evidence>
<dbReference type="STRING" id="42251.A0A2T6ZU10"/>
<organism evidence="2 3">
    <name type="scientific">Tuber borchii</name>
    <name type="common">White truffle</name>
    <dbReference type="NCBI Taxonomy" id="42251"/>
    <lineage>
        <taxon>Eukaryota</taxon>
        <taxon>Fungi</taxon>
        <taxon>Dikarya</taxon>
        <taxon>Ascomycota</taxon>
        <taxon>Pezizomycotina</taxon>
        <taxon>Pezizomycetes</taxon>
        <taxon>Pezizales</taxon>
        <taxon>Tuberaceae</taxon>
        <taxon>Tuber</taxon>
    </lineage>
</organism>
<dbReference type="EMBL" id="NESQ01000103">
    <property type="protein sequence ID" value="PUU78935.1"/>
    <property type="molecule type" value="Genomic_DNA"/>
</dbReference>